<dbReference type="InterPro" id="IPR009003">
    <property type="entry name" value="Peptidase_S1_PA"/>
</dbReference>
<dbReference type="PANTHER" id="PTHR24260">
    <property type="match status" value="1"/>
</dbReference>
<accession>A0A3P7J8K7</accession>
<protein>
    <submittedName>
        <fullName evidence="1">Uncharacterized protein</fullName>
    </submittedName>
</protein>
<dbReference type="OrthoDB" id="6380398at2759"/>
<reference evidence="1 2" key="1">
    <citation type="submission" date="2018-11" db="EMBL/GenBank/DDBJ databases">
        <authorList>
            <consortium name="Pathogen Informatics"/>
        </authorList>
    </citation>
    <scope>NUCLEOTIDE SEQUENCE [LARGE SCALE GENOMIC DNA]</scope>
</reference>
<dbReference type="SUPFAM" id="SSF50494">
    <property type="entry name" value="Trypsin-like serine proteases"/>
    <property type="match status" value="1"/>
</dbReference>
<gene>
    <name evidence="1" type="ORF">SVUK_LOCUS11267</name>
</gene>
<dbReference type="EMBL" id="UYYB01096653">
    <property type="protein sequence ID" value="VDM76269.1"/>
    <property type="molecule type" value="Genomic_DNA"/>
</dbReference>
<dbReference type="Gene3D" id="2.40.10.10">
    <property type="entry name" value="Trypsin-like serine proteases"/>
    <property type="match status" value="1"/>
</dbReference>
<dbReference type="InterPro" id="IPR043504">
    <property type="entry name" value="Peptidase_S1_PA_chymotrypsin"/>
</dbReference>
<dbReference type="InterPro" id="IPR051333">
    <property type="entry name" value="CLIP_Serine_Protease"/>
</dbReference>
<evidence type="ECO:0000313" key="1">
    <source>
        <dbReference type="EMBL" id="VDM76269.1"/>
    </source>
</evidence>
<evidence type="ECO:0000313" key="2">
    <source>
        <dbReference type="Proteomes" id="UP000270094"/>
    </source>
</evidence>
<dbReference type="AlphaFoldDB" id="A0A3P7J8K7"/>
<organism evidence="1 2">
    <name type="scientific">Strongylus vulgaris</name>
    <name type="common">Blood worm</name>
    <dbReference type="NCBI Taxonomy" id="40348"/>
    <lineage>
        <taxon>Eukaryota</taxon>
        <taxon>Metazoa</taxon>
        <taxon>Ecdysozoa</taxon>
        <taxon>Nematoda</taxon>
        <taxon>Chromadorea</taxon>
        <taxon>Rhabditida</taxon>
        <taxon>Rhabditina</taxon>
        <taxon>Rhabditomorpha</taxon>
        <taxon>Strongyloidea</taxon>
        <taxon>Strongylidae</taxon>
        <taxon>Strongylus</taxon>
    </lineage>
</organism>
<sequence>MTVYRPVVEIQSRIVGYGGKCIRGFSATLPNHPNCPEPDITFNKIRSVLIDEVFARSGCHHGHDWAIIELEERCRFFVCLQKFHIRNVLEMYSLFGRLLQKMEEAKNFSFEKYWQKETNLNLPSDGEEARNRTNRIQFARLNKRGINKRIEGITIKVSTWEDKGREMLKKVFNESGPMIHEIPMIVDPKCDRPRTDKLPSTASDYLCATSMNTDDYFAPRTCHGDSGAGMEQIDERGRSVLVALTSFGTKGCPANELARFTRVDHYLQPICAYTGVCYSLIGRDL</sequence>
<keyword evidence="2" id="KW-1185">Reference proteome</keyword>
<proteinExistence type="predicted"/>
<dbReference type="PANTHER" id="PTHR24260:SF106">
    <property type="entry name" value="PEPTIDASE S1 DOMAIN-CONTAINING PROTEIN"/>
    <property type="match status" value="1"/>
</dbReference>
<dbReference type="Proteomes" id="UP000270094">
    <property type="component" value="Unassembled WGS sequence"/>
</dbReference>
<name>A0A3P7J8K7_STRVU</name>